<sequence length="210" mass="24527">MTACGVIPNKNEITFLTVRGAFLTWALGNEGRRHFDSMIREHEIVPNVKNCECMVDLLGCADMLKKNMNSSRVCLWHRRRLIWGFNWDDVLEIKGTMVQMEKSMSFLQETRHPLIIKIRETLNQLAVRLKMEGYAPVTNEIFLAIDKEEKENALLRRSLKLAWSLGFQHKSSNSNKHNEESEKKCHNIANFISKDIIERLWRRISITLIT</sequence>
<dbReference type="STRING" id="981085.W9REH5"/>
<dbReference type="eggNOG" id="KOG4197">
    <property type="taxonomic scope" value="Eukaryota"/>
</dbReference>
<evidence type="ECO:0008006" key="3">
    <source>
        <dbReference type="Google" id="ProtNLM"/>
    </source>
</evidence>
<dbReference type="AlphaFoldDB" id="W9REH5"/>
<name>W9REH5_9ROSA</name>
<keyword evidence="2" id="KW-1185">Reference proteome</keyword>
<dbReference type="PANTHER" id="PTHR47926:SF436">
    <property type="entry name" value="PENTATRICOPEPTIDE REPEAT-CONTAINING PROTEIN ELI1, CHLOROPLASTIC-LIKE ISOFORM X2"/>
    <property type="match status" value="1"/>
</dbReference>
<organism evidence="1 2">
    <name type="scientific">Morus notabilis</name>
    <dbReference type="NCBI Taxonomy" id="981085"/>
    <lineage>
        <taxon>Eukaryota</taxon>
        <taxon>Viridiplantae</taxon>
        <taxon>Streptophyta</taxon>
        <taxon>Embryophyta</taxon>
        <taxon>Tracheophyta</taxon>
        <taxon>Spermatophyta</taxon>
        <taxon>Magnoliopsida</taxon>
        <taxon>eudicotyledons</taxon>
        <taxon>Gunneridae</taxon>
        <taxon>Pentapetalae</taxon>
        <taxon>rosids</taxon>
        <taxon>fabids</taxon>
        <taxon>Rosales</taxon>
        <taxon>Moraceae</taxon>
        <taxon>Moreae</taxon>
        <taxon>Morus</taxon>
    </lineage>
</organism>
<dbReference type="Proteomes" id="UP000030645">
    <property type="component" value="Unassembled WGS sequence"/>
</dbReference>
<dbReference type="GO" id="GO:0003723">
    <property type="term" value="F:RNA binding"/>
    <property type="evidence" value="ECO:0007669"/>
    <property type="project" value="InterPro"/>
</dbReference>
<evidence type="ECO:0000313" key="1">
    <source>
        <dbReference type="EMBL" id="EXB53014.1"/>
    </source>
</evidence>
<reference evidence="2" key="1">
    <citation type="submission" date="2013-01" db="EMBL/GenBank/DDBJ databases">
        <title>Draft Genome Sequence of a Mulberry Tree, Morus notabilis C.K. Schneid.</title>
        <authorList>
            <person name="He N."/>
            <person name="Zhao S."/>
        </authorList>
    </citation>
    <scope>NUCLEOTIDE SEQUENCE</scope>
</reference>
<gene>
    <name evidence="1" type="ORF">L484_018898</name>
</gene>
<protein>
    <recommendedName>
        <fullName evidence="3">Pentatricopeptide repeat-containing protein</fullName>
    </recommendedName>
</protein>
<dbReference type="EMBL" id="KE344077">
    <property type="protein sequence ID" value="EXB53014.1"/>
    <property type="molecule type" value="Genomic_DNA"/>
</dbReference>
<dbReference type="InterPro" id="IPR046960">
    <property type="entry name" value="PPR_At4g14850-like_plant"/>
</dbReference>
<evidence type="ECO:0000313" key="2">
    <source>
        <dbReference type="Proteomes" id="UP000030645"/>
    </source>
</evidence>
<dbReference type="PANTHER" id="PTHR47926">
    <property type="entry name" value="PENTATRICOPEPTIDE REPEAT-CONTAINING PROTEIN"/>
    <property type="match status" value="1"/>
</dbReference>
<accession>W9REH5</accession>
<proteinExistence type="predicted"/>
<dbReference type="GO" id="GO:0009451">
    <property type="term" value="P:RNA modification"/>
    <property type="evidence" value="ECO:0007669"/>
    <property type="project" value="InterPro"/>
</dbReference>